<proteinExistence type="predicted"/>
<dbReference type="RefSeq" id="XP_042928161.1">
    <property type="nucleotide sequence ID" value="XM_043058247.1"/>
</dbReference>
<dbReference type="OrthoDB" id="10645637at2759"/>
<accession>A0A2K3E5C5</accession>
<keyword evidence="3" id="KW-1185">Reference proteome</keyword>
<organism evidence="2 3">
    <name type="scientific">Chlamydomonas reinhardtii</name>
    <name type="common">Chlamydomonas smithii</name>
    <dbReference type="NCBI Taxonomy" id="3055"/>
    <lineage>
        <taxon>Eukaryota</taxon>
        <taxon>Viridiplantae</taxon>
        <taxon>Chlorophyta</taxon>
        <taxon>core chlorophytes</taxon>
        <taxon>Chlorophyceae</taxon>
        <taxon>CS clade</taxon>
        <taxon>Chlamydomonadales</taxon>
        <taxon>Chlamydomonadaceae</taxon>
        <taxon>Chlamydomonas</taxon>
    </lineage>
</organism>
<dbReference type="InParanoid" id="A0A2K3E5C5"/>
<feature type="region of interest" description="Disordered" evidence="1">
    <location>
        <begin position="70"/>
        <end position="97"/>
    </location>
</feature>
<dbReference type="AlphaFoldDB" id="A0A2K3E5C5"/>
<evidence type="ECO:0000313" key="2">
    <source>
        <dbReference type="EMBL" id="PNW87953.1"/>
    </source>
</evidence>
<reference evidence="2 3" key="1">
    <citation type="journal article" date="2007" name="Science">
        <title>The Chlamydomonas genome reveals the evolution of key animal and plant functions.</title>
        <authorList>
            <person name="Merchant S.S."/>
            <person name="Prochnik S.E."/>
            <person name="Vallon O."/>
            <person name="Harris E.H."/>
            <person name="Karpowicz S.J."/>
            <person name="Witman G.B."/>
            <person name="Terry A."/>
            <person name="Salamov A."/>
            <person name="Fritz-Laylin L.K."/>
            <person name="Marechal-Drouard L."/>
            <person name="Marshall W.F."/>
            <person name="Qu L.H."/>
            <person name="Nelson D.R."/>
            <person name="Sanderfoot A.A."/>
            <person name="Spalding M.H."/>
            <person name="Kapitonov V.V."/>
            <person name="Ren Q."/>
            <person name="Ferris P."/>
            <person name="Lindquist E."/>
            <person name="Shapiro H."/>
            <person name="Lucas S.M."/>
            <person name="Grimwood J."/>
            <person name="Schmutz J."/>
            <person name="Cardol P."/>
            <person name="Cerutti H."/>
            <person name="Chanfreau G."/>
            <person name="Chen C.L."/>
            <person name="Cognat V."/>
            <person name="Croft M.T."/>
            <person name="Dent R."/>
            <person name="Dutcher S."/>
            <person name="Fernandez E."/>
            <person name="Fukuzawa H."/>
            <person name="Gonzalez-Ballester D."/>
            <person name="Gonzalez-Halphen D."/>
            <person name="Hallmann A."/>
            <person name="Hanikenne M."/>
            <person name="Hippler M."/>
            <person name="Inwood W."/>
            <person name="Jabbari K."/>
            <person name="Kalanon M."/>
            <person name="Kuras R."/>
            <person name="Lefebvre P.A."/>
            <person name="Lemaire S.D."/>
            <person name="Lobanov A.V."/>
            <person name="Lohr M."/>
            <person name="Manuell A."/>
            <person name="Meier I."/>
            <person name="Mets L."/>
            <person name="Mittag M."/>
            <person name="Mittelmeier T."/>
            <person name="Moroney J.V."/>
            <person name="Moseley J."/>
            <person name="Napoli C."/>
            <person name="Nedelcu A.M."/>
            <person name="Niyogi K."/>
            <person name="Novoselov S.V."/>
            <person name="Paulsen I.T."/>
            <person name="Pazour G."/>
            <person name="Purton S."/>
            <person name="Ral J.P."/>
            <person name="Riano-Pachon D.M."/>
            <person name="Riekhof W."/>
            <person name="Rymarquis L."/>
            <person name="Schroda M."/>
            <person name="Stern D."/>
            <person name="Umen J."/>
            <person name="Willows R."/>
            <person name="Wilson N."/>
            <person name="Zimmer S.L."/>
            <person name="Allmer J."/>
            <person name="Balk J."/>
            <person name="Bisova K."/>
            <person name="Chen C.J."/>
            <person name="Elias M."/>
            <person name="Gendler K."/>
            <person name="Hauser C."/>
            <person name="Lamb M.R."/>
            <person name="Ledford H."/>
            <person name="Long J.C."/>
            <person name="Minagawa J."/>
            <person name="Page M.D."/>
            <person name="Pan J."/>
            <person name="Pootakham W."/>
            <person name="Roje S."/>
            <person name="Rose A."/>
            <person name="Stahlberg E."/>
            <person name="Terauchi A.M."/>
            <person name="Yang P."/>
            <person name="Ball S."/>
            <person name="Bowler C."/>
            <person name="Dieckmann C.L."/>
            <person name="Gladyshev V.N."/>
            <person name="Green P."/>
            <person name="Jorgensen R."/>
            <person name="Mayfield S."/>
            <person name="Mueller-Roeber B."/>
            <person name="Rajamani S."/>
            <person name="Sayre R.T."/>
            <person name="Brokstein P."/>
            <person name="Dubchak I."/>
            <person name="Goodstein D."/>
            <person name="Hornick L."/>
            <person name="Huang Y.W."/>
            <person name="Jhaveri J."/>
            <person name="Luo Y."/>
            <person name="Martinez D."/>
            <person name="Ngau W.C."/>
            <person name="Otillar B."/>
            <person name="Poliakov A."/>
            <person name="Porter A."/>
            <person name="Szajkowski L."/>
            <person name="Werner G."/>
            <person name="Zhou K."/>
            <person name="Grigoriev I.V."/>
            <person name="Rokhsar D.S."/>
            <person name="Grossman A.R."/>
        </authorList>
    </citation>
    <scope>NUCLEOTIDE SEQUENCE [LARGE SCALE GENOMIC DNA]</scope>
    <source>
        <strain evidence="3">CC-503</strain>
    </source>
</reference>
<dbReference type="GeneID" id="66051954"/>
<feature type="region of interest" description="Disordered" evidence="1">
    <location>
        <begin position="115"/>
        <end position="141"/>
    </location>
</feature>
<dbReference type="Gramene" id="PNW87953">
    <property type="protein sequence ID" value="PNW87953"/>
    <property type="gene ID" value="CHLRE_01g008350v5"/>
</dbReference>
<feature type="compositionally biased region" description="Basic and acidic residues" evidence="1">
    <location>
        <begin position="381"/>
        <end position="393"/>
    </location>
</feature>
<evidence type="ECO:0000313" key="3">
    <source>
        <dbReference type="Proteomes" id="UP000006906"/>
    </source>
</evidence>
<protein>
    <submittedName>
        <fullName evidence="2">Uncharacterized protein</fullName>
    </submittedName>
</protein>
<dbReference type="Proteomes" id="UP000006906">
    <property type="component" value="Chromosome 1"/>
</dbReference>
<feature type="compositionally biased region" description="Low complexity" evidence="1">
    <location>
        <begin position="405"/>
        <end position="417"/>
    </location>
</feature>
<dbReference type="EMBL" id="CM008962">
    <property type="protein sequence ID" value="PNW87953.1"/>
    <property type="molecule type" value="Genomic_DNA"/>
</dbReference>
<dbReference type="KEGG" id="cre:CHLRE_01g008350v5"/>
<name>A0A2K3E5C5_CHLRE</name>
<sequence length="534" mass="54120">MDRHTAVVGSLDAWLPSCCTHVLSAARPSHPNQRHPGCSTAQVIGNHGHVDPAASTSAAAPVPIPFSRAVSAARPCSPRASPVDEDDDSDDDTMPLDTDFLDCMARKQHSFLTQAMASRRSATPNSGTAARESASGTNSCCGTDASGVSDARSGSSLWDSSGAASSAFTRSVGWSGGSGASAFSGNGSGSAFSSGVACGSAFGSYSKEATACQSTAAEPTAATAANYSTAALPPSACSSSCISEGTVRRGRPRLTISSACSLPGPGQVQQGSVHAQSQQLGSLCKALSSPAYGPSLAASFTQRQQPQQLSFGRILPPPPHAGGHCGDDDVECIALKSGSHLSSSHGHSHSASETAAAAAAFALSMISLPDNSSDSEGYESCSDREGGAQRCDNDDASSSDEINLSASFGGSSTAAGAEPEGCDEQHAAEAARRVLQPQLAAMRHGWMQSIASACGITAPQQQQLQAHQQPQRLAPTAAAAPAAAVHMAAVAAAGGRMPITTRRGLFEGTVSAGSPRNAWRWHAAVEQRGSEAAR</sequence>
<feature type="compositionally biased region" description="Acidic residues" evidence="1">
    <location>
        <begin position="83"/>
        <end position="94"/>
    </location>
</feature>
<feature type="region of interest" description="Disordered" evidence="1">
    <location>
        <begin position="372"/>
        <end position="428"/>
    </location>
</feature>
<gene>
    <name evidence="2" type="ORF">CHLRE_01g008350v5</name>
</gene>
<evidence type="ECO:0000256" key="1">
    <source>
        <dbReference type="SAM" id="MobiDB-lite"/>
    </source>
</evidence>